<dbReference type="PANTHER" id="PTHR48079">
    <property type="entry name" value="PROTEIN YEEZ"/>
    <property type="match status" value="1"/>
</dbReference>
<dbReference type="AlphaFoldDB" id="A0A1G8MFJ9"/>
<accession>A0A1G8MFJ9</accession>
<organism evidence="2 3">
    <name type="scientific">Paraburkholderia phenazinium</name>
    <dbReference type="NCBI Taxonomy" id="60549"/>
    <lineage>
        <taxon>Bacteria</taxon>
        <taxon>Pseudomonadati</taxon>
        <taxon>Pseudomonadota</taxon>
        <taxon>Betaproteobacteria</taxon>
        <taxon>Burkholderiales</taxon>
        <taxon>Burkholderiaceae</taxon>
        <taxon>Paraburkholderia</taxon>
    </lineage>
</organism>
<dbReference type="Pfam" id="PF01370">
    <property type="entry name" value="Epimerase"/>
    <property type="match status" value="1"/>
</dbReference>
<dbReference type="SUPFAM" id="SSF51735">
    <property type="entry name" value="NAD(P)-binding Rossmann-fold domains"/>
    <property type="match status" value="1"/>
</dbReference>
<dbReference type="OrthoDB" id="9803892at2"/>
<feature type="domain" description="NAD-dependent epimerase/dehydratase" evidence="1">
    <location>
        <begin position="3"/>
        <end position="233"/>
    </location>
</feature>
<dbReference type="Gene3D" id="3.40.50.720">
    <property type="entry name" value="NAD(P)-binding Rossmann-like Domain"/>
    <property type="match status" value="1"/>
</dbReference>
<protein>
    <submittedName>
        <fullName evidence="2">Nucleoside-diphosphate-sugar epimerase</fullName>
    </submittedName>
</protein>
<sequence length="337" mass="36953">MTILVTGATSGLGRNAAAFLLQQGETVRATGRNRAEGEALRALGMEFAALDLASADTAALQPLLQGVDTVWHCAALSSPWGAWRDFHAANVQATTHLVQAAVANGVRRFVHISTPSLYFDFTHRLDIDESFRPAHYVNHYASTKARAEDVIREAAAAHPHTTFVMLRPRGIFGPHDRVLLPRILRLLRERGGQLPLPRGGAAKLDLTYVGNVVHAMHLATTSEQVRSGDTFNITNNAPTSLRDVLDAMLTRLGIAYRIKDVPYPVLDLAARAMQGWASVSGREPLLTRYSVGALNYDMTLSTRAAQEKLGYQPLWTLEQSIEQTVNWIKAHGDNYGL</sequence>
<dbReference type="PANTHER" id="PTHR48079:SF6">
    <property type="entry name" value="NAD(P)-BINDING DOMAIN-CONTAINING PROTEIN-RELATED"/>
    <property type="match status" value="1"/>
</dbReference>
<dbReference type="RefSeq" id="WP_090695092.1">
    <property type="nucleotide sequence ID" value="NZ_CADERL010000015.1"/>
</dbReference>
<dbReference type="InterPro" id="IPR036291">
    <property type="entry name" value="NAD(P)-bd_dom_sf"/>
</dbReference>
<name>A0A1G8MFJ9_9BURK</name>
<proteinExistence type="predicted"/>
<reference evidence="2 3" key="1">
    <citation type="submission" date="2016-10" db="EMBL/GenBank/DDBJ databases">
        <authorList>
            <person name="de Groot N.N."/>
        </authorList>
    </citation>
    <scope>NUCLEOTIDE SEQUENCE [LARGE SCALE GENOMIC DNA]</scope>
    <source>
        <strain evidence="2 3">LMG 2247</strain>
    </source>
</reference>
<dbReference type="GO" id="GO:0004029">
    <property type="term" value="F:aldehyde dehydrogenase (NAD+) activity"/>
    <property type="evidence" value="ECO:0007669"/>
    <property type="project" value="TreeGrafter"/>
</dbReference>
<dbReference type="InterPro" id="IPR001509">
    <property type="entry name" value="Epimerase_deHydtase"/>
</dbReference>
<evidence type="ECO:0000313" key="2">
    <source>
        <dbReference type="EMBL" id="SDI66734.1"/>
    </source>
</evidence>
<evidence type="ECO:0000313" key="3">
    <source>
        <dbReference type="Proteomes" id="UP000199706"/>
    </source>
</evidence>
<gene>
    <name evidence="2" type="ORF">SAMN05216466_12963</name>
</gene>
<dbReference type="InterPro" id="IPR051783">
    <property type="entry name" value="NAD(P)-dependent_oxidoreduct"/>
</dbReference>
<dbReference type="GO" id="GO:0005737">
    <property type="term" value="C:cytoplasm"/>
    <property type="evidence" value="ECO:0007669"/>
    <property type="project" value="TreeGrafter"/>
</dbReference>
<evidence type="ECO:0000259" key="1">
    <source>
        <dbReference type="Pfam" id="PF01370"/>
    </source>
</evidence>
<dbReference type="EMBL" id="FNCJ01000029">
    <property type="protein sequence ID" value="SDI66734.1"/>
    <property type="molecule type" value="Genomic_DNA"/>
</dbReference>
<dbReference type="Proteomes" id="UP000199706">
    <property type="component" value="Unassembled WGS sequence"/>
</dbReference>